<dbReference type="InterPro" id="IPR045153">
    <property type="entry name" value="Est1/Ebs1-like"/>
</dbReference>
<evidence type="ECO:0000259" key="3">
    <source>
        <dbReference type="Pfam" id="PF10373"/>
    </source>
</evidence>
<evidence type="ECO:0000256" key="2">
    <source>
        <dbReference type="SAM" id="MobiDB-lite"/>
    </source>
</evidence>
<name>A0A182N065_9DIPT</name>
<feature type="domain" description="DNA/RNA-binding" evidence="3">
    <location>
        <begin position="769"/>
        <end position="975"/>
    </location>
</feature>
<dbReference type="GO" id="GO:0042162">
    <property type="term" value="F:telomeric DNA binding"/>
    <property type="evidence" value="ECO:0007669"/>
    <property type="project" value="TreeGrafter"/>
</dbReference>
<dbReference type="Pfam" id="PF10374">
    <property type="entry name" value="EST1"/>
    <property type="match status" value="1"/>
</dbReference>
<feature type="region of interest" description="Disordered" evidence="2">
    <location>
        <begin position="1"/>
        <end position="134"/>
    </location>
</feature>
<dbReference type="GO" id="GO:0070034">
    <property type="term" value="F:telomerase RNA binding"/>
    <property type="evidence" value="ECO:0007669"/>
    <property type="project" value="TreeGrafter"/>
</dbReference>
<feature type="compositionally biased region" description="Low complexity" evidence="2">
    <location>
        <begin position="49"/>
        <end position="60"/>
    </location>
</feature>
<dbReference type="PANTHER" id="PTHR15696">
    <property type="entry name" value="SMG-7 SUPPRESSOR WITH MORPHOLOGICAL EFFECT ON GENITALIA PROTEIN 7"/>
    <property type="match status" value="1"/>
</dbReference>
<evidence type="ECO:0000313" key="5">
    <source>
        <dbReference type="EnsemblMetazoa" id="ADIR001020-PA"/>
    </source>
</evidence>
<keyword evidence="1" id="KW-0866">Nonsense-mediated mRNA decay</keyword>
<feature type="compositionally biased region" description="Gly residues" evidence="2">
    <location>
        <begin position="469"/>
        <end position="478"/>
    </location>
</feature>
<evidence type="ECO:0000313" key="6">
    <source>
        <dbReference type="Proteomes" id="UP000075884"/>
    </source>
</evidence>
<feature type="domain" description="Telomerase activating protein Est1-like N-terminal" evidence="4">
    <location>
        <begin position="656"/>
        <end position="760"/>
    </location>
</feature>
<dbReference type="EnsemblMetazoa" id="ADIR001020-RA">
    <property type="protein sequence ID" value="ADIR001020-PA"/>
    <property type="gene ID" value="ADIR001020"/>
</dbReference>
<dbReference type="VEuPathDB" id="VectorBase:ADIR001020"/>
<reference evidence="5" key="2">
    <citation type="submission" date="2020-05" db="UniProtKB">
        <authorList>
            <consortium name="EnsemblMetazoa"/>
        </authorList>
    </citation>
    <scope>IDENTIFICATION</scope>
    <source>
        <strain evidence="5">WRAIR2</strain>
    </source>
</reference>
<dbReference type="InterPro" id="IPR011990">
    <property type="entry name" value="TPR-like_helical_dom_sf"/>
</dbReference>
<feature type="compositionally biased region" description="Polar residues" evidence="2">
    <location>
        <begin position="524"/>
        <end position="540"/>
    </location>
</feature>
<protein>
    <recommendedName>
        <fullName evidence="7">Telomerase activating protein Est1-like N-terminal domain-containing protein</fullName>
    </recommendedName>
</protein>
<feature type="compositionally biased region" description="Polar residues" evidence="2">
    <location>
        <begin position="289"/>
        <end position="299"/>
    </location>
</feature>
<evidence type="ECO:0000259" key="4">
    <source>
        <dbReference type="Pfam" id="PF10374"/>
    </source>
</evidence>
<feature type="compositionally biased region" description="Basic and acidic residues" evidence="2">
    <location>
        <begin position="361"/>
        <end position="370"/>
    </location>
</feature>
<evidence type="ECO:0000256" key="1">
    <source>
        <dbReference type="ARBA" id="ARBA00023161"/>
    </source>
</evidence>
<dbReference type="Gene3D" id="1.25.40.10">
    <property type="entry name" value="Tetratricopeptide repeat domain"/>
    <property type="match status" value="1"/>
</dbReference>
<evidence type="ECO:0008006" key="7">
    <source>
        <dbReference type="Google" id="ProtNLM"/>
    </source>
</evidence>
<feature type="compositionally biased region" description="Gly residues" evidence="2">
    <location>
        <begin position="185"/>
        <end position="215"/>
    </location>
</feature>
<reference evidence="6" key="1">
    <citation type="submission" date="2013-03" db="EMBL/GenBank/DDBJ databases">
        <title>The Genome Sequence of Anopheles dirus WRAIR2.</title>
        <authorList>
            <consortium name="The Broad Institute Genomics Platform"/>
            <person name="Neafsey D.E."/>
            <person name="Walton C."/>
            <person name="Walker B."/>
            <person name="Young S.K."/>
            <person name="Zeng Q."/>
            <person name="Gargeya S."/>
            <person name="Fitzgerald M."/>
            <person name="Haas B."/>
            <person name="Abouelleil A."/>
            <person name="Allen A.W."/>
            <person name="Alvarado L."/>
            <person name="Arachchi H.M."/>
            <person name="Berlin A.M."/>
            <person name="Chapman S.B."/>
            <person name="Gainer-Dewar J."/>
            <person name="Goldberg J."/>
            <person name="Griggs A."/>
            <person name="Gujja S."/>
            <person name="Hansen M."/>
            <person name="Howarth C."/>
            <person name="Imamovic A."/>
            <person name="Ireland A."/>
            <person name="Larimer J."/>
            <person name="McCowan C."/>
            <person name="Murphy C."/>
            <person name="Pearson M."/>
            <person name="Poon T.W."/>
            <person name="Priest M."/>
            <person name="Roberts A."/>
            <person name="Saif S."/>
            <person name="Shea T."/>
            <person name="Sisk P."/>
            <person name="Sykes S."/>
            <person name="Wortman J."/>
            <person name="Nusbaum C."/>
            <person name="Birren B."/>
        </authorList>
    </citation>
    <scope>NUCLEOTIDE SEQUENCE [LARGE SCALE GENOMIC DNA]</scope>
    <source>
        <strain evidence="6">WRAIR2</strain>
    </source>
</reference>
<feature type="compositionally biased region" description="Basic and acidic residues" evidence="2">
    <location>
        <begin position="271"/>
        <end position="288"/>
    </location>
</feature>
<dbReference type="PANTHER" id="PTHR15696:SF0">
    <property type="entry name" value="TELOMERASE-BINDING PROTEIN EST1A"/>
    <property type="match status" value="1"/>
</dbReference>
<feature type="compositionally biased region" description="Basic and acidic residues" evidence="2">
    <location>
        <begin position="447"/>
        <end position="466"/>
    </location>
</feature>
<proteinExistence type="predicted"/>
<keyword evidence="6" id="KW-1185">Reference proteome</keyword>
<dbReference type="InterPro" id="IPR019458">
    <property type="entry name" value="Est1-like_N"/>
</dbReference>
<sequence>MKNATAPVPVVTPPSGTGTSRGGTGKRQQQLYSPGSGPLRKTDATGSNRSLPGSSGSAGPDAPPGRADPPQPGAWSADREVGERPAGGSVNRRLGEMARPEPRPVHQRDTRSVEPRYVNSTKKPPMPSLSHLENLPPRLQKKTLQDLGLPPNYLEIMRAEHQQHQAQTLPNRSSARHNRGRMRYSGGGNGGGGSGGGGGGGGYYPSATYGGGRSGGRPSINDDYHTRPRSRSSDVGSEPDGVATVGGGYGVRRGWDQRRPDTSGPNSRNSSCDRKERSRGGRFDDEPQHGSSSYRSTQLARRESFTGSWADEEPNVPSWAEPEEQRWQSSVPDAELAHPPPPTGKTGGNRNRQRNRSNSRSRNDYYDEFKVPYAPQRTGPGSSRSRRNSQSSNVSRENSSERAFSRAGGGGGGGGGGGRRGNYRDTSHDRYGYEPSGPGRFRRHSRDRYITRSRDSSVDRGRDGEGNWRSGGGGGGVEGVTSPSDRAIAEMTKQFESSIGIQKSPGVLVIPGGCGLNSKDSSRRQPSASTASTGNETQQPAKLLYDPKNPAQPIVVQHPQSRVGHRDDGHSRRPQQPQQALVGGPAWYDPDSRQAKLLRHRELVYRVAEAHAQLQELTDGGQLFAEWDRHVSVRQRLQQLLETLLVQEMRFAQDVNVEHHFWKLLFYGVIEQLRKMLADTTDEPGRRYLQERALEVVESGTAYFEQLLALLEREYHFSLERFIGANAATSAKGLRYALALVSAQKIFLFLGDLARYREQITEGGNFRRAKQWYVKAQQILPKNGRPYNQLALLSVYAKRKIDAVYFYMRSLMSSNPFESARESLMDLFNETKKKFESNQRKREEKLRARRKEKEQHRFDGNLRREIWIHPEGGSRVHRTGPLHPIVSGSAGDTSEEEELSRLCSIELNKRFIISFLHVLGKLITKTGMESFAQCAHQMLREFRALMQFSPVAVTSYRLLQLVSLNMFAIEMTKLKDWGYR</sequence>
<feature type="compositionally biased region" description="Basic and acidic residues" evidence="2">
    <location>
        <begin position="422"/>
        <end position="432"/>
    </location>
</feature>
<feature type="compositionally biased region" description="Pro residues" evidence="2">
    <location>
        <begin position="61"/>
        <end position="72"/>
    </location>
</feature>
<feature type="compositionally biased region" description="Polar residues" evidence="2">
    <location>
        <begin position="164"/>
        <end position="173"/>
    </location>
</feature>
<organism evidence="5 6">
    <name type="scientific">Anopheles dirus</name>
    <dbReference type="NCBI Taxonomy" id="7168"/>
    <lineage>
        <taxon>Eukaryota</taxon>
        <taxon>Metazoa</taxon>
        <taxon>Ecdysozoa</taxon>
        <taxon>Arthropoda</taxon>
        <taxon>Hexapoda</taxon>
        <taxon>Insecta</taxon>
        <taxon>Pterygota</taxon>
        <taxon>Neoptera</taxon>
        <taxon>Endopterygota</taxon>
        <taxon>Diptera</taxon>
        <taxon>Nematocera</taxon>
        <taxon>Culicoidea</taxon>
        <taxon>Culicidae</taxon>
        <taxon>Anophelinae</taxon>
        <taxon>Anopheles</taxon>
    </lineage>
</organism>
<feature type="region of interest" description="Disordered" evidence="2">
    <location>
        <begin position="512"/>
        <end position="586"/>
    </location>
</feature>
<feature type="compositionally biased region" description="Low complexity" evidence="2">
    <location>
        <begin position="388"/>
        <end position="397"/>
    </location>
</feature>
<dbReference type="STRING" id="7168.A0A182N065"/>
<feature type="region of interest" description="Disordered" evidence="2">
    <location>
        <begin position="158"/>
        <end position="490"/>
    </location>
</feature>
<feature type="compositionally biased region" description="Low complexity" evidence="2">
    <location>
        <begin position="1"/>
        <end position="18"/>
    </location>
</feature>
<dbReference type="InterPro" id="IPR018834">
    <property type="entry name" value="DNA/RNA-bd_Est1-type"/>
</dbReference>
<dbReference type="Pfam" id="PF10373">
    <property type="entry name" value="EST1_DNA_bind"/>
    <property type="match status" value="1"/>
</dbReference>
<accession>A0A182N065</accession>
<dbReference type="GO" id="GO:0000184">
    <property type="term" value="P:nuclear-transcribed mRNA catabolic process, nonsense-mediated decay"/>
    <property type="evidence" value="ECO:0007669"/>
    <property type="project" value="UniProtKB-KW"/>
</dbReference>
<dbReference type="Proteomes" id="UP000075884">
    <property type="component" value="Unassembled WGS sequence"/>
</dbReference>
<dbReference type="SUPFAM" id="SSF48452">
    <property type="entry name" value="TPR-like"/>
    <property type="match status" value="1"/>
</dbReference>
<dbReference type="GO" id="GO:0005697">
    <property type="term" value="C:telomerase holoenzyme complex"/>
    <property type="evidence" value="ECO:0007669"/>
    <property type="project" value="TreeGrafter"/>
</dbReference>
<feature type="compositionally biased region" description="Basic and acidic residues" evidence="2">
    <location>
        <begin position="93"/>
        <end position="114"/>
    </location>
</feature>
<dbReference type="AlphaFoldDB" id="A0A182N065"/>
<feature type="compositionally biased region" description="Gly residues" evidence="2">
    <location>
        <begin position="407"/>
        <end position="420"/>
    </location>
</feature>